<dbReference type="AlphaFoldDB" id="A0A5C2H7H1"/>
<dbReference type="EMBL" id="CP027665">
    <property type="protein sequence ID" value="QEP30321.1"/>
    <property type="molecule type" value="Genomic_DNA"/>
</dbReference>
<accession>A0A5C2H7H1</accession>
<protein>
    <submittedName>
        <fullName evidence="1">Uncharacterized protein</fullName>
    </submittedName>
</protein>
<reference evidence="2" key="1">
    <citation type="submission" date="2018-03" db="EMBL/GenBank/DDBJ databases">
        <title>Genomic analysis of the strain SH-1 isolated from shrimp intestine.</title>
        <authorList>
            <person name="Kim Y.-S."/>
            <person name="Kim S.-E."/>
            <person name="Kim K.-H."/>
        </authorList>
    </citation>
    <scope>NUCLEOTIDE SEQUENCE [LARGE SCALE GENOMIC DNA]</scope>
    <source>
        <strain evidence="2">SH-1</strain>
    </source>
</reference>
<organism evidence="1 2">
    <name type="scientific">Pukyongiella litopenaei</name>
    <dbReference type="NCBI Taxonomy" id="2605946"/>
    <lineage>
        <taxon>Bacteria</taxon>
        <taxon>Pseudomonadati</taxon>
        <taxon>Pseudomonadota</taxon>
        <taxon>Alphaproteobacteria</taxon>
        <taxon>Rhodobacterales</taxon>
        <taxon>Paracoccaceae</taxon>
        <taxon>Pukyongiella</taxon>
    </lineage>
</organism>
<dbReference type="Proteomes" id="UP000237655">
    <property type="component" value="Chromosome"/>
</dbReference>
<evidence type="ECO:0000313" key="1">
    <source>
        <dbReference type="EMBL" id="QEP30321.1"/>
    </source>
</evidence>
<name>A0A5C2H7H1_9RHOB</name>
<sequence>MSSFYSKEMIEETSREAAEALTRTADWMAKQTMQNMLRVNPDAAAAHGGQEQLLGKLRSSYQNSLTLAG</sequence>
<keyword evidence="2" id="KW-1185">Reference proteome</keyword>
<gene>
    <name evidence="1" type="ORF">C6Y53_19010</name>
</gene>
<evidence type="ECO:0000313" key="2">
    <source>
        <dbReference type="Proteomes" id="UP000237655"/>
    </source>
</evidence>
<dbReference type="KEGG" id="thas:C6Y53_19010"/>
<proteinExistence type="predicted"/>
<dbReference type="RefSeq" id="WP_147276371.1">
    <property type="nucleotide sequence ID" value="NZ_CP027665.1"/>
</dbReference>